<dbReference type="Gene3D" id="1.20.1560.10">
    <property type="entry name" value="ABC transporter type 1, transmembrane domain"/>
    <property type="match status" value="2"/>
</dbReference>
<dbReference type="EMBL" id="OC872784">
    <property type="protein sequence ID" value="CAD7636014.1"/>
    <property type="molecule type" value="Genomic_DNA"/>
</dbReference>
<dbReference type="InterPro" id="IPR011527">
    <property type="entry name" value="ABC1_TM_dom"/>
</dbReference>
<evidence type="ECO:0000259" key="11">
    <source>
        <dbReference type="PROSITE" id="PS50929"/>
    </source>
</evidence>
<dbReference type="OrthoDB" id="6500128at2759"/>
<accession>A0A7R9Q921</accession>
<dbReference type="PROSITE" id="PS50893">
    <property type="entry name" value="ABC_TRANSPORTER_2"/>
    <property type="match status" value="1"/>
</dbReference>
<dbReference type="GO" id="GO:0016887">
    <property type="term" value="F:ATP hydrolysis activity"/>
    <property type="evidence" value="ECO:0007669"/>
    <property type="project" value="InterPro"/>
</dbReference>
<evidence type="ECO:0000256" key="9">
    <source>
        <dbReference type="SAM" id="Phobius"/>
    </source>
</evidence>
<feature type="transmembrane region" description="Helical" evidence="9">
    <location>
        <begin position="393"/>
        <end position="413"/>
    </location>
</feature>
<reference evidence="12" key="1">
    <citation type="submission" date="2020-11" db="EMBL/GenBank/DDBJ databases">
        <authorList>
            <person name="Tran Van P."/>
        </authorList>
    </citation>
    <scope>NUCLEOTIDE SEQUENCE</scope>
</reference>
<evidence type="ECO:0000256" key="3">
    <source>
        <dbReference type="ARBA" id="ARBA00022448"/>
    </source>
</evidence>
<dbReference type="Pfam" id="PF00005">
    <property type="entry name" value="ABC_tran"/>
    <property type="match status" value="1"/>
</dbReference>
<evidence type="ECO:0000313" key="12">
    <source>
        <dbReference type="EMBL" id="CAD7636014.1"/>
    </source>
</evidence>
<gene>
    <name evidence="12" type="ORF">OSB1V03_LOCUS16403</name>
</gene>
<dbReference type="PANTHER" id="PTHR24223:SF456">
    <property type="entry name" value="MULTIDRUG RESISTANCE-ASSOCIATED PROTEIN LETHAL(2)03659"/>
    <property type="match status" value="1"/>
</dbReference>
<dbReference type="GO" id="GO:0140359">
    <property type="term" value="F:ABC-type transporter activity"/>
    <property type="evidence" value="ECO:0007669"/>
    <property type="project" value="InterPro"/>
</dbReference>
<comment type="similarity">
    <text evidence="2">Belongs to the ABC transporter superfamily. ABCC family. Conjugate transporter (TC 3.A.1.208) subfamily.</text>
</comment>
<evidence type="ECO:0000313" key="13">
    <source>
        <dbReference type="Proteomes" id="UP000759131"/>
    </source>
</evidence>
<dbReference type="EMBL" id="CAJPIZ010018209">
    <property type="protein sequence ID" value="CAG2116444.1"/>
    <property type="molecule type" value="Genomic_DNA"/>
</dbReference>
<dbReference type="InterPro" id="IPR027417">
    <property type="entry name" value="P-loop_NTPase"/>
</dbReference>
<protein>
    <recommendedName>
        <fullName evidence="14">ABC transporter domain-containing protein</fullName>
    </recommendedName>
</protein>
<keyword evidence="5" id="KW-0547">Nucleotide-binding</keyword>
<dbReference type="SMART" id="SM00382">
    <property type="entry name" value="AAA"/>
    <property type="match status" value="1"/>
</dbReference>
<keyword evidence="8 9" id="KW-0472">Membrane</keyword>
<dbReference type="FunFam" id="3.40.50.300:FF:000163">
    <property type="entry name" value="Multidrug resistance-associated protein member 4"/>
    <property type="match status" value="1"/>
</dbReference>
<dbReference type="SUPFAM" id="SSF52540">
    <property type="entry name" value="P-loop containing nucleoside triphosphate hydrolases"/>
    <property type="match status" value="1"/>
</dbReference>
<name>A0A7R9Q921_9ACAR</name>
<dbReference type="InterPro" id="IPR050173">
    <property type="entry name" value="ABC_transporter_C-like"/>
</dbReference>
<evidence type="ECO:0008006" key="14">
    <source>
        <dbReference type="Google" id="ProtNLM"/>
    </source>
</evidence>
<dbReference type="CDD" id="cd03244">
    <property type="entry name" value="ABCC_MRP_domain2"/>
    <property type="match status" value="1"/>
</dbReference>
<dbReference type="GO" id="GO:0016020">
    <property type="term" value="C:membrane"/>
    <property type="evidence" value="ECO:0007669"/>
    <property type="project" value="UniProtKB-SubCell"/>
</dbReference>
<evidence type="ECO:0000256" key="1">
    <source>
        <dbReference type="ARBA" id="ARBA00004141"/>
    </source>
</evidence>
<proteinExistence type="inferred from homology"/>
<organism evidence="12">
    <name type="scientific">Medioppia subpectinata</name>
    <dbReference type="NCBI Taxonomy" id="1979941"/>
    <lineage>
        <taxon>Eukaryota</taxon>
        <taxon>Metazoa</taxon>
        <taxon>Ecdysozoa</taxon>
        <taxon>Arthropoda</taxon>
        <taxon>Chelicerata</taxon>
        <taxon>Arachnida</taxon>
        <taxon>Acari</taxon>
        <taxon>Acariformes</taxon>
        <taxon>Sarcoptiformes</taxon>
        <taxon>Oribatida</taxon>
        <taxon>Brachypylina</taxon>
        <taxon>Oppioidea</taxon>
        <taxon>Oppiidae</taxon>
        <taxon>Medioppia</taxon>
    </lineage>
</organism>
<dbReference type="SUPFAM" id="SSF90123">
    <property type="entry name" value="ABC transporter transmembrane region"/>
    <property type="match status" value="1"/>
</dbReference>
<evidence type="ECO:0000256" key="5">
    <source>
        <dbReference type="ARBA" id="ARBA00022741"/>
    </source>
</evidence>
<dbReference type="PROSITE" id="PS00211">
    <property type="entry name" value="ABC_TRANSPORTER_1"/>
    <property type="match status" value="1"/>
</dbReference>
<keyword evidence="13" id="KW-1185">Reference proteome</keyword>
<dbReference type="InterPro" id="IPR003439">
    <property type="entry name" value="ABC_transporter-like_ATP-bd"/>
</dbReference>
<dbReference type="InterPro" id="IPR003593">
    <property type="entry name" value="AAA+_ATPase"/>
</dbReference>
<evidence type="ECO:0000256" key="2">
    <source>
        <dbReference type="ARBA" id="ARBA00009726"/>
    </source>
</evidence>
<dbReference type="InterPro" id="IPR036640">
    <property type="entry name" value="ABC1_TM_sf"/>
</dbReference>
<dbReference type="Proteomes" id="UP000759131">
    <property type="component" value="Unassembled WGS sequence"/>
</dbReference>
<evidence type="ECO:0000256" key="6">
    <source>
        <dbReference type="ARBA" id="ARBA00022840"/>
    </source>
</evidence>
<evidence type="ECO:0000256" key="8">
    <source>
        <dbReference type="ARBA" id="ARBA00023136"/>
    </source>
</evidence>
<dbReference type="AlphaFoldDB" id="A0A7R9Q921"/>
<dbReference type="Gene3D" id="3.40.50.300">
    <property type="entry name" value="P-loop containing nucleotide triphosphate hydrolases"/>
    <property type="match status" value="1"/>
</dbReference>
<sequence length="519" mass="57096">MDTICILYVIAIIVYIMTNSTGIPGGNAGLLLSSALSMTSVFQFCVKSSADTELYMTSVERVLEYTAIKPEADFESTPDRKPPKNWPQMGEIVFKDISLQYNESPHKVLKDINVCLKGGEKVGVVGRTGAGKSSLIAALFRLTESLGQILIDGVDIKTISLHDLRSCISIIPQDPVLFTGSVRKNLDPFGEHSDDKLWSALSDVQLRDVVQSMPGQLDAVVTEGGSNLSVGQRQLVCLARAILRDNRILVLDEATANVDHRTDALIQTTIRQRFRYCTVITIAHRLNTIIDSDKVMVSQDAHQILVLNDGECVAIGSYTQLKERGIDLMAYQRQTDGQNDSIAVKRRTSLTPSMVSSLSERSEVTDVREGGKVDEQEVKAELKIIGSVESSVYLAYIKAGAGTLLVILTILTNEVRKTPDKMDQTFNIIIYTSLTCGLFVSALLSIICFYIMCMRSSVNLYNIIFCALLRSPIHLFESSPIGRILNRFAKDTGIVDELLPSVAYDCLISREGYKAFGGV</sequence>
<evidence type="ECO:0000259" key="10">
    <source>
        <dbReference type="PROSITE" id="PS50893"/>
    </source>
</evidence>
<feature type="non-terminal residue" evidence="12">
    <location>
        <position position="519"/>
    </location>
</feature>
<dbReference type="Pfam" id="PF00664">
    <property type="entry name" value="ABC_membrane"/>
    <property type="match status" value="1"/>
</dbReference>
<dbReference type="GO" id="GO:0005524">
    <property type="term" value="F:ATP binding"/>
    <property type="evidence" value="ECO:0007669"/>
    <property type="project" value="UniProtKB-KW"/>
</dbReference>
<feature type="domain" description="ABC transmembrane type-1" evidence="11">
    <location>
        <begin position="406"/>
        <end position="501"/>
    </location>
</feature>
<keyword evidence="4 9" id="KW-0812">Transmembrane</keyword>
<keyword evidence="6" id="KW-0067">ATP-binding</keyword>
<feature type="domain" description="ABC transporter" evidence="10">
    <location>
        <begin position="92"/>
        <end position="334"/>
    </location>
</feature>
<dbReference type="PROSITE" id="PS50929">
    <property type="entry name" value="ABC_TM1F"/>
    <property type="match status" value="1"/>
</dbReference>
<dbReference type="InterPro" id="IPR017871">
    <property type="entry name" value="ABC_transporter-like_CS"/>
</dbReference>
<feature type="transmembrane region" description="Helical" evidence="9">
    <location>
        <begin position="425"/>
        <end position="452"/>
    </location>
</feature>
<evidence type="ECO:0000256" key="4">
    <source>
        <dbReference type="ARBA" id="ARBA00022692"/>
    </source>
</evidence>
<evidence type="ECO:0000256" key="7">
    <source>
        <dbReference type="ARBA" id="ARBA00022989"/>
    </source>
</evidence>
<keyword evidence="3" id="KW-0813">Transport</keyword>
<keyword evidence="7 9" id="KW-1133">Transmembrane helix</keyword>
<dbReference type="PANTHER" id="PTHR24223">
    <property type="entry name" value="ATP-BINDING CASSETTE SUB-FAMILY C"/>
    <property type="match status" value="1"/>
</dbReference>
<comment type="subcellular location">
    <subcellularLocation>
        <location evidence="1">Membrane</location>
        <topology evidence="1">Multi-pass membrane protein</topology>
    </subcellularLocation>
</comment>